<organism evidence="9 11">
    <name type="scientific">Lawsonella clevelandensis</name>
    <dbReference type="NCBI Taxonomy" id="1528099"/>
    <lineage>
        <taxon>Bacteria</taxon>
        <taxon>Bacillati</taxon>
        <taxon>Actinomycetota</taxon>
        <taxon>Actinomycetes</taxon>
        <taxon>Mycobacteriales</taxon>
        <taxon>Lawsonellaceae</taxon>
        <taxon>Lawsonella</taxon>
    </lineage>
</organism>
<dbReference type="GO" id="GO:0070006">
    <property type="term" value="F:metalloaminopeptidase activity"/>
    <property type="evidence" value="ECO:0007669"/>
    <property type="project" value="UniProtKB-UniRule"/>
</dbReference>
<feature type="domain" description="Peptidase M24" evidence="8">
    <location>
        <begin position="19"/>
        <end position="252"/>
    </location>
</feature>
<keyword evidence="2 6" id="KW-0031">Aminopeptidase</keyword>
<dbReference type="PANTHER" id="PTHR43330:SF27">
    <property type="entry name" value="METHIONINE AMINOPEPTIDASE"/>
    <property type="match status" value="1"/>
</dbReference>
<evidence type="ECO:0000256" key="1">
    <source>
        <dbReference type="ARBA" id="ARBA00002521"/>
    </source>
</evidence>
<gene>
    <name evidence="10" type="primary">map-1</name>
    <name evidence="6" type="synonym">map</name>
    <name evidence="9" type="ORF">AL705_02895</name>
    <name evidence="10" type="ORF">LC603019_00565</name>
</gene>
<accession>A0A0M4LYV5</accession>
<evidence type="ECO:0000256" key="3">
    <source>
        <dbReference type="ARBA" id="ARBA00022670"/>
    </source>
</evidence>
<sequence length="265" mass="28092">MGIFKKHTVPTRTPGELDAMEAAGRIVGQALLAVQAAAAPGVNTLELDALAESVIRDAGAVPSFKGYHGFPGSICTSPNEVVVHGIPRRSTILKEGDLLSIDCGAILDGWHGDSALTVEIGTVDADVAALNRATHDVLAAGIAQMVPGNRLGDISHAIEVAANEASRRYGYTFAIVKEFGGHGIGREMHMDPYLPNEGKPHRGPFLEEGSVLAIEPMLTLGSPWTVELSDNWTTITDDDSFSAHWEHTVAATAEGPRILTIREDS</sequence>
<evidence type="ECO:0000256" key="5">
    <source>
        <dbReference type="ARBA" id="ARBA00022801"/>
    </source>
</evidence>
<dbReference type="PANTHER" id="PTHR43330">
    <property type="entry name" value="METHIONINE AMINOPEPTIDASE"/>
    <property type="match status" value="1"/>
</dbReference>
<evidence type="ECO:0000313" key="9">
    <source>
        <dbReference type="EMBL" id="ALE18782.1"/>
    </source>
</evidence>
<dbReference type="Gene3D" id="3.90.230.10">
    <property type="entry name" value="Creatinase/methionine aminopeptidase superfamily"/>
    <property type="match status" value="1"/>
</dbReference>
<dbReference type="EMBL" id="CP012390">
    <property type="protein sequence ID" value="ALE18782.1"/>
    <property type="molecule type" value="Genomic_DNA"/>
</dbReference>
<evidence type="ECO:0000259" key="8">
    <source>
        <dbReference type="Pfam" id="PF00557"/>
    </source>
</evidence>
<name>A0A0M4LYV5_9ACTN</name>
<dbReference type="InterPro" id="IPR036005">
    <property type="entry name" value="Creatinase/aminopeptidase-like"/>
</dbReference>
<reference evidence="9 11" key="1">
    <citation type="journal article" date="2015" name="Genome Announc.">
        <title>Complete Genome Sequences for Two Strains of a Novel Fastidious, Partially Acid-Fast, Gram-Positive Corynebacterineae Bacterium, Derived from Human Clinical Samples.</title>
        <authorList>
            <person name="Nicholson A.C."/>
            <person name="Bell M."/>
            <person name="Humrighouse B.W."/>
            <person name="McQuiston J.R."/>
        </authorList>
    </citation>
    <scope>NUCLEOTIDE SEQUENCE [LARGE SCALE GENOMIC DNA]</scope>
    <source>
        <strain evidence="9 11">X1698</strain>
    </source>
</reference>
<dbReference type="GO" id="GO:0006508">
    <property type="term" value="P:proteolysis"/>
    <property type="evidence" value="ECO:0007669"/>
    <property type="project" value="UniProtKB-KW"/>
</dbReference>
<feature type="binding site" evidence="6">
    <location>
        <position position="113"/>
    </location>
    <ligand>
        <name>a divalent metal cation</name>
        <dbReference type="ChEBI" id="CHEBI:60240"/>
        <label>1</label>
    </ligand>
</feature>
<dbReference type="Pfam" id="PF00557">
    <property type="entry name" value="Peptidase_M24"/>
    <property type="match status" value="1"/>
</dbReference>
<dbReference type="GO" id="GO:0046872">
    <property type="term" value="F:metal ion binding"/>
    <property type="evidence" value="ECO:0007669"/>
    <property type="project" value="UniProtKB-UniRule"/>
</dbReference>
<evidence type="ECO:0000313" key="11">
    <source>
        <dbReference type="Proteomes" id="UP000068137"/>
    </source>
</evidence>
<dbReference type="AlphaFoldDB" id="A0A0M4LYV5"/>
<dbReference type="KEGG" id="cbq:AL705_02895"/>
<dbReference type="InterPro" id="IPR002467">
    <property type="entry name" value="Pept_M24A_MAP1"/>
</dbReference>
<protein>
    <recommendedName>
        <fullName evidence="6 7">Methionine aminopeptidase</fullName>
        <shortName evidence="6">MAP</shortName>
        <shortName evidence="6">MetAP</shortName>
        <ecNumber evidence="6 7">3.4.11.18</ecNumber>
    </recommendedName>
    <alternativeName>
        <fullName evidence="6">Peptidase M</fullName>
    </alternativeName>
</protein>
<dbReference type="PATRIC" id="fig|1528099.3.peg.557"/>
<feature type="binding site" evidence="6">
    <location>
        <position position="246"/>
    </location>
    <ligand>
        <name>a divalent metal cation</name>
        <dbReference type="ChEBI" id="CHEBI:60240"/>
        <label>1</label>
    </ligand>
</feature>
<dbReference type="CDD" id="cd01086">
    <property type="entry name" value="MetAP1"/>
    <property type="match status" value="1"/>
</dbReference>
<evidence type="ECO:0000256" key="4">
    <source>
        <dbReference type="ARBA" id="ARBA00022723"/>
    </source>
</evidence>
<feature type="binding site" evidence="6">
    <location>
        <position position="113"/>
    </location>
    <ligand>
        <name>a divalent metal cation</name>
        <dbReference type="ChEBI" id="CHEBI:60240"/>
        <label>2</label>
        <note>catalytic</note>
    </ligand>
</feature>
<dbReference type="SUPFAM" id="SSF55920">
    <property type="entry name" value="Creatinase/aminopeptidase"/>
    <property type="match status" value="1"/>
</dbReference>
<dbReference type="RefSeq" id="WP_053961730.1">
    <property type="nucleotide sequence ID" value="NZ_CAJPTR010000003.1"/>
</dbReference>
<dbReference type="EMBL" id="LR584267">
    <property type="protein sequence ID" value="VHO00224.1"/>
    <property type="molecule type" value="Genomic_DNA"/>
</dbReference>
<dbReference type="GeneID" id="84894543"/>
<dbReference type="InterPro" id="IPR001714">
    <property type="entry name" value="Pept_M24_MAP"/>
</dbReference>
<feature type="binding site" evidence="6">
    <location>
        <position position="102"/>
    </location>
    <ligand>
        <name>a divalent metal cation</name>
        <dbReference type="ChEBI" id="CHEBI:60240"/>
        <label>1</label>
    </ligand>
</feature>
<evidence type="ECO:0000313" key="10">
    <source>
        <dbReference type="EMBL" id="VHO00224.1"/>
    </source>
</evidence>
<dbReference type="Proteomes" id="UP000068137">
    <property type="component" value="Chromosome"/>
</dbReference>
<feature type="binding site" evidence="6">
    <location>
        <position position="246"/>
    </location>
    <ligand>
        <name>a divalent metal cation</name>
        <dbReference type="ChEBI" id="CHEBI:60240"/>
        <label>2</label>
        <note>catalytic</note>
    </ligand>
</feature>
<comment type="function">
    <text evidence="1 6">Removes the N-terminal methionine from nascent proteins. The N-terminal methionine is often cleaved when the second residue in the primary sequence is small and uncharged (Met-Ala-, Cys, Gly, Pro, Ser, Thr, or Val). Requires deformylation of the N(alpha)-formylated initiator methionine before it can be hydrolyzed.</text>
</comment>
<evidence type="ECO:0000256" key="2">
    <source>
        <dbReference type="ARBA" id="ARBA00022438"/>
    </source>
</evidence>
<dbReference type="EC" id="3.4.11.18" evidence="6 7"/>
<evidence type="ECO:0000313" key="12">
    <source>
        <dbReference type="Proteomes" id="UP000324288"/>
    </source>
</evidence>
<dbReference type="HAMAP" id="MF_01974">
    <property type="entry name" value="MetAP_1"/>
    <property type="match status" value="1"/>
</dbReference>
<dbReference type="STRING" id="1528099.AL705_02895"/>
<dbReference type="OrthoDB" id="9802055at2"/>
<reference evidence="9" key="2">
    <citation type="journal article" date="2016" name="Int. J. Syst. Evol. Microbiol.">
        <title>Lawsonella clevelandensis gen. nov., sp. nov., a new member of the suborder Corynebacterineae isolated from human abscesses.</title>
        <authorList>
            <person name="Bell M.E."/>
            <person name="Bernard K.A."/>
            <person name="Harrington S.M."/>
            <person name="Patel N.B."/>
            <person name="Tucker T.A."/>
            <person name="Metcalfe M.G."/>
            <person name="McQuiston J.R."/>
        </authorList>
    </citation>
    <scope>NUCLEOTIDE SEQUENCE</scope>
    <source>
        <strain evidence="9">X1698</strain>
    </source>
</reference>
<comment type="catalytic activity">
    <reaction evidence="6 7">
        <text>Release of N-terminal amino acids, preferentially methionine, from peptides and arylamides.</text>
        <dbReference type="EC" id="3.4.11.18"/>
    </reaction>
</comment>
<dbReference type="InterPro" id="IPR000994">
    <property type="entry name" value="Pept_M24"/>
</dbReference>
<keyword evidence="12" id="KW-1185">Reference proteome</keyword>
<dbReference type="GO" id="GO:0005829">
    <property type="term" value="C:cytosol"/>
    <property type="evidence" value="ECO:0007669"/>
    <property type="project" value="TreeGrafter"/>
</dbReference>
<keyword evidence="3 6" id="KW-0645">Protease</keyword>
<comment type="cofactor">
    <cofactor evidence="6">
        <name>Co(2+)</name>
        <dbReference type="ChEBI" id="CHEBI:48828"/>
    </cofactor>
    <cofactor evidence="6">
        <name>Zn(2+)</name>
        <dbReference type="ChEBI" id="CHEBI:29105"/>
    </cofactor>
    <cofactor evidence="6">
        <name>Mn(2+)</name>
        <dbReference type="ChEBI" id="CHEBI:29035"/>
    </cofactor>
    <cofactor evidence="6">
        <name>Fe(2+)</name>
        <dbReference type="ChEBI" id="CHEBI:29033"/>
    </cofactor>
    <text evidence="6">Binds 2 divalent metal cations per subunit. Has a high-affinity and a low affinity metal-binding site. The true nature of the physiological cofactor is under debate. The enzyme is active with cobalt, zinc, manganese or divalent iron ions. Most likely, methionine aminopeptidases function as mononuclear Fe(2+)-metalloproteases under physiological conditions, and the catalytically relevant metal-binding site has been assigned to the histidine-containing high-affinity site.</text>
</comment>
<feature type="binding site" evidence="6">
    <location>
        <position position="182"/>
    </location>
    <ligand>
        <name>a divalent metal cation</name>
        <dbReference type="ChEBI" id="CHEBI:60240"/>
        <label>2</label>
        <note>catalytic</note>
    </ligand>
</feature>
<feature type="binding site" evidence="6">
    <location>
        <position position="215"/>
    </location>
    <ligand>
        <name>a divalent metal cation</name>
        <dbReference type="ChEBI" id="CHEBI:60240"/>
        <label>2</label>
        <note>catalytic</note>
    </ligand>
</feature>
<dbReference type="Proteomes" id="UP000324288">
    <property type="component" value="Chromosome"/>
</dbReference>
<comment type="subunit">
    <text evidence="6">Monomer.</text>
</comment>
<feature type="binding site" evidence="6">
    <location>
        <position position="84"/>
    </location>
    <ligand>
        <name>substrate</name>
    </ligand>
</feature>
<proteinExistence type="inferred from homology"/>
<dbReference type="GO" id="GO:0004239">
    <property type="term" value="F:initiator methionyl aminopeptidase activity"/>
    <property type="evidence" value="ECO:0007669"/>
    <property type="project" value="UniProtKB-UniRule"/>
</dbReference>
<dbReference type="PRINTS" id="PR00599">
    <property type="entry name" value="MAPEPTIDASE"/>
</dbReference>
<evidence type="ECO:0000256" key="6">
    <source>
        <dbReference type="HAMAP-Rule" id="MF_01974"/>
    </source>
</evidence>
<reference evidence="10 12" key="3">
    <citation type="submission" date="2019-04" db="EMBL/GenBank/DDBJ databases">
        <authorList>
            <person name="Seth-Smith MB H."/>
            <person name="Seth-Smith H."/>
        </authorList>
    </citation>
    <scope>NUCLEOTIDE SEQUENCE [LARGE SCALE GENOMIC DNA]</scope>
    <source>
        <strain evidence="10">USB-603019</strain>
    </source>
</reference>
<evidence type="ECO:0000256" key="7">
    <source>
        <dbReference type="RuleBase" id="RU003653"/>
    </source>
</evidence>
<dbReference type="NCBIfam" id="TIGR00500">
    <property type="entry name" value="met_pdase_I"/>
    <property type="match status" value="1"/>
</dbReference>
<comment type="similarity">
    <text evidence="6">Belongs to the peptidase M24A family. Methionine aminopeptidase type 1 subfamily.</text>
</comment>
<keyword evidence="5 6" id="KW-0378">Hydrolase</keyword>
<feature type="binding site" evidence="6">
    <location>
        <position position="189"/>
    </location>
    <ligand>
        <name>substrate</name>
    </ligand>
</feature>
<keyword evidence="4 6" id="KW-0479">Metal-binding</keyword>